<dbReference type="NCBIfam" id="TIGR01426">
    <property type="entry name" value="MGT"/>
    <property type="match status" value="1"/>
</dbReference>
<dbReference type="Gene3D" id="3.40.50.2000">
    <property type="entry name" value="Glycogen Phosphorylase B"/>
    <property type="match status" value="2"/>
</dbReference>
<dbReference type="InterPro" id="IPR002213">
    <property type="entry name" value="UDP_glucos_trans"/>
</dbReference>
<keyword evidence="4" id="KW-1185">Reference proteome</keyword>
<sequence length="393" mass="44339">MARGLFLAFPGHGHVNPTIGLVNELIRKGDEIIYICSEEFRSKFENTGAKFIGFDLDLSDFDGKNTIDNMGERFLKIFKNILNLAIEQEGEFDYIVVDPFIRPGTKIVEKFKVKKVITISTTFAINKEFSERILKSMSQDKSTIDKMTENFIKLKPEFEKLGKEFGISFPKKPIELITGVKNDLTIVFTSKYYQPNAEVFDETYKFVGPSIFDRRELEDFKIENSKNKKIIYISLGTIANTNIEFYKNCFKALGSREDLMVIMSVGKKINISDLGQIPTNFKLYNYVPQLEVLKKVDLFITHGGMNSSSEGLYNNVPLIVVPQFGDQPVVAKRVEELGAGVPLMGDISPLAIENAVNKILSDNSYKENAKKVGESLRECGGYKKAAEAIHKVI</sequence>
<dbReference type="Pfam" id="PF00201">
    <property type="entry name" value="UDPGT"/>
    <property type="match status" value="1"/>
</dbReference>
<dbReference type="InterPro" id="IPR050426">
    <property type="entry name" value="Glycosyltransferase_28"/>
</dbReference>
<keyword evidence="3" id="KW-0328">Glycosyltransferase</keyword>
<dbReference type="EMBL" id="CYZR01000004">
    <property type="protein sequence ID" value="CUN92658.1"/>
    <property type="molecule type" value="Genomic_DNA"/>
</dbReference>
<reference evidence="3 4" key="1">
    <citation type="submission" date="2015-09" db="EMBL/GenBank/DDBJ databases">
        <authorList>
            <consortium name="Pathogen Informatics"/>
        </authorList>
    </citation>
    <scope>NUCLEOTIDE SEQUENCE [LARGE SCALE GENOMIC DNA]</scope>
    <source>
        <strain evidence="3 4">2789STDY5834858</strain>
    </source>
</reference>
<dbReference type="CDD" id="cd03784">
    <property type="entry name" value="GT1_Gtf-like"/>
    <property type="match status" value="1"/>
</dbReference>
<evidence type="ECO:0000313" key="4">
    <source>
        <dbReference type="Proteomes" id="UP000095488"/>
    </source>
</evidence>
<proteinExistence type="inferred from homology"/>
<accession>A0ABM9UQE1</accession>
<protein>
    <submittedName>
        <fullName evidence="3">Oleandomycin glycosyltransferase</fullName>
        <ecNumber evidence="3">2.4.1.-</ecNumber>
    </submittedName>
</protein>
<dbReference type="Proteomes" id="UP000095488">
    <property type="component" value="Unassembled WGS sequence"/>
</dbReference>
<dbReference type="GO" id="GO:0016757">
    <property type="term" value="F:glycosyltransferase activity"/>
    <property type="evidence" value="ECO:0007669"/>
    <property type="project" value="UniProtKB-KW"/>
</dbReference>
<comment type="caution">
    <text evidence="3">The sequence shown here is derived from an EMBL/GenBank/DDBJ whole genome shotgun (WGS) entry which is preliminary data.</text>
</comment>
<dbReference type="PANTHER" id="PTHR48050:SF13">
    <property type="entry name" value="STEROL 3-BETA-GLUCOSYLTRANSFERASE UGT80A2"/>
    <property type="match status" value="1"/>
</dbReference>
<organism evidence="3 4">
    <name type="scientific">Sarcina ventriculi</name>
    <name type="common">Clostridium ventriculi</name>
    <dbReference type="NCBI Taxonomy" id="1267"/>
    <lineage>
        <taxon>Bacteria</taxon>
        <taxon>Bacillati</taxon>
        <taxon>Bacillota</taxon>
        <taxon>Clostridia</taxon>
        <taxon>Eubacteriales</taxon>
        <taxon>Clostridiaceae</taxon>
        <taxon>Sarcina</taxon>
    </lineage>
</organism>
<dbReference type="RefSeq" id="WP_055259060.1">
    <property type="nucleotide sequence ID" value="NZ_CABIXL010000004.1"/>
</dbReference>
<keyword evidence="2 3" id="KW-0808">Transferase</keyword>
<dbReference type="InterPro" id="IPR006326">
    <property type="entry name" value="UDPGT_MGT-like"/>
</dbReference>
<comment type="similarity">
    <text evidence="1">Belongs to the UDP-glycosyltransferase family.</text>
</comment>
<gene>
    <name evidence="3" type="primary">oleD_8</name>
    <name evidence="3" type="ORF">ERS852473_01449</name>
</gene>
<evidence type="ECO:0000313" key="3">
    <source>
        <dbReference type="EMBL" id="CUN92658.1"/>
    </source>
</evidence>
<dbReference type="PANTHER" id="PTHR48050">
    <property type="entry name" value="STEROL 3-BETA-GLUCOSYLTRANSFERASE"/>
    <property type="match status" value="1"/>
</dbReference>
<name>A0ABM9UQE1_SARVE</name>
<evidence type="ECO:0000256" key="1">
    <source>
        <dbReference type="ARBA" id="ARBA00009995"/>
    </source>
</evidence>
<evidence type="ECO:0000256" key="2">
    <source>
        <dbReference type="ARBA" id="ARBA00022679"/>
    </source>
</evidence>
<dbReference type="EC" id="2.4.1.-" evidence="3"/>
<dbReference type="SUPFAM" id="SSF53756">
    <property type="entry name" value="UDP-Glycosyltransferase/glycogen phosphorylase"/>
    <property type="match status" value="1"/>
</dbReference>